<name>A0ABW8UEC1_9LACO</name>
<comment type="caution">
    <text evidence="1">The sequence shown here is derived from an EMBL/GenBank/DDBJ whole genome shotgun (WGS) entry which is preliminary data.</text>
</comment>
<gene>
    <name evidence="1" type="ORF">ACEN34_11310</name>
</gene>
<dbReference type="EMBL" id="JBGQPK010000068">
    <property type="protein sequence ID" value="MFL2030196.1"/>
    <property type="molecule type" value="Genomic_DNA"/>
</dbReference>
<reference evidence="1 2" key="1">
    <citation type="submission" date="2024-08" db="EMBL/GenBank/DDBJ databases">
        <authorList>
            <person name="Arias E."/>
        </authorList>
    </citation>
    <scope>NUCLEOTIDE SEQUENCE [LARGE SCALE GENOMIC DNA]</scope>
    <source>
        <strain evidence="1 2">FAM 25317</strain>
    </source>
</reference>
<protein>
    <submittedName>
        <fullName evidence="1">Uncharacterized protein</fullName>
    </submittedName>
</protein>
<proteinExistence type="predicted"/>
<dbReference type="RefSeq" id="WP_407137693.1">
    <property type="nucleotide sequence ID" value="NZ_JBGQPK010000068.1"/>
</dbReference>
<accession>A0ABW8UEC1</accession>
<evidence type="ECO:0000313" key="2">
    <source>
        <dbReference type="Proteomes" id="UP001625389"/>
    </source>
</evidence>
<evidence type="ECO:0000313" key="1">
    <source>
        <dbReference type="EMBL" id="MFL2030196.1"/>
    </source>
</evidence>
<dbReference type="Proteomes" id="UP001625389">
    <property type="component" value="Unassembled WGS sequence"/>
</dbReference>
<sequence length="126" mass="14051">MKQIAGTIMLIDRAGAPKFLVNKAADQYHLIMTEQKTALTPLASVLGLFKDQLGIDVTDLRLDELSNVVIQDKNISLFIFEWGTLATTQVSENIVALQAHGYTFEHPKELRSLLKQIDMSGVPHFN</sequence>
<keyword evidence="2" id="KW-1185">Reference proteome</keyword>
<organism evidence="1 2">
    <name type="scientific">Loigolactobacillus zhaoyuanensis</name>
    <dbReference type="NCBI Taxonomy" id="2486017"/>
    <lineage>
        <taxon>Bacteria</taxon>
        <taxon>Bacillati</taxon>
        <taxon>Bacillota</taxon>
        <taxon>Bacilli</taxon>
        <taxon>Lactobacillales</taxon>
        <taxon>Lactobacillaceae</taxon>
        <taxon>Loigolactobacillus</taxon>
    </lineage>
</organism>